<gene>
    <name evidence="3" type="ORF">ACFORO_22900</name>
</gene>
<evidence type="ECO:0000313" key="3">
    <source>
        <dbReference type="EMBL" id="MFC3513037.1"/>
    </source>
</evidence>
<feature type="transmembrane region" description="Helical" evidence="2">
    <location>
        <begin position="156"/>
        <end position="174"/>
    </location>
</feature>
<organism evidence="3 4">
    <name type="scientific">Amycolatopsis halotolerans</name>
    <dbReference type="NCBI Taxonomy" id="330083"/>
    <lineage>
        <taxon>Bacteria</taxon>
        <taxon>Bacillati</taxon>
        <taxon>Actinomycetota</taxon>
        <taxon>Actinomycetes</taxon>
        <taxon>Pseudonocardiales</taxon>
        <taxon>Pseudonocardiaceae</taxon>
        <taxon>Amycolatopsis</taxon>
    </lineage>
</organism>
<dbReference type="EMBL" id="JBHRWI010000027">
    <property type="protein sequence ID" value="MFC3513037.1"/>
    <property type="molecule type" value="Genomic_DNA"/>
</dbReference>
<proteinExistence type="predicted"/>
<sequence>MSAGEVVVRAVVGAVAGAAVAAAVVPYLRQVRRDRARFLDEQESAKPRNGRKPGGMSGDPLEFVADAGSEPPGPPYPPRSNAAARRKVAFTGEVFAHAGAQIPERDRVIVWHHLTYESRPIRVAYWWATSFGKFFTLGVLFFVASIVVVLGEYSPVFLIATLLAGAVLIGLPAVKLHRIAWQALNLAAGVYAVALKGVEDADE</sequence>
<reference evidence="4" key="1">
    <citation type="journal article" date="2019" name="Int. J. Syst. Evol. Microbiol.">
        <title>The Global Catalogue of Microorganisms (GCM) 10K type strain sequencing project: providing services to taxonomists for standard genome sequencing and annotation.</title>
        <authorList>
            <consortium name="The Broad Institute Genomics Platform"/>
            <consortium name="The Broad Institute Genome Sequencing Center for Infectious Disease"/>
            <person name="Wu L."/>
            <person name="Ma J."/>
        </authorList>
    </citation>
    <scope>NUCLEOTIDE SEQUENCE [LARGE SCALE GENOMIC DNA]</scope>
    <source>
        <strain evidence="4">CGMCC 4.7682</strain>
    </source>
</reference>
<evidence type="ECO:0000256" key="2">
    <source>
        <dbReference type="SAM" id="Phobius"/>
    </source>
</evidence>
<feature type="transmembrane region" description="Helical" evidence="2">
    <location>
        <begin position="124"/>
        <end position="150"/>
    </location>
</feature>
<evidence type="ECO:0000313" key="4">
    <source>
        <dbReference type="Proteomes" id="UP001595764"/>
    </source>
</evidence>
<feature type="region of interest" description="Disordered" evidence="1">
    <location>
        <begin position="38"/>
        <end position="82"/>
    </location>
</feature>
<protein>
    <submittedName>
        <fullName evidence="3">Uncharacterized protein</fullName>
    </submittedName>
</protein>
<comment type="caution">
    <text evidence="3">The sequence shown here is derived from an EMBL/GenBank/DDBJ whole genome shotgun (WGS) entry which is preliminary data.</text>
</comment>
<feature type="transmembrane region" description="Helical" evidence="2">
    <location>
        <begin position="6"/>
        <end position="28"/>
    </location>
</feature>
<evidence type="ECO:0000256" key="1">
    <source>
        <dbReference type="SAM" id="MobiDB-lite"/>
    </source>
</evidence>
<keyword evidence="2" id="KW-1133">Transmembrane helix</keyword>
<name>A0ABV7QJP8_9PSEU</name>
<dbReference type="Proteomes" id="UP001595764">
    <property type="component" value="Unassembled WGS sequence"/>
</dbReference>
<keyword evidence="2" id="KW-0472">Membrane</keyword>
<dbReference type="RefSeq" id="WP_377872963.1">
    <property type="nucleotide sequence ID" value="NZ_JBHMAY010000043.1"/>
</dbReference>
<keyword evidence="4" id="KW-1185">Reference proteome</keyword>
<accession>A0ABV7QJP8</accession>
<keyword evidence="2" id="KW-0812">Transmembrane</keyword>